<keyword evidence="10 18" id="KW-0418">Kinase</keyword>
<dbReference type="RefSeq" id="WP_110329430.1">
    <property type="nucleotide sequence ID" value="NZ_QJJV01000031.1"/>
</dbReference>
<dbReference type="InterPro" id="IPR050980">
    <property type="entry name" value="2C_sensor_his_kinase"/>
</dbReference>
<comment type="catalytic activity">
    <reaction evidence="1">
        <text>ATP + protein L-histidine = ADP + protein N-phospho-L-histidine.</text>
        <dbReference type="EC" id="2.7.13.3"/>
    </reaction>
</comment>
<keyword evidence="19" id="KW-1185">Reference proteome</keyword>
<evidence type="ECO:0000256" key="1">
    <source>
        <dbReference type="ARBA" id="ARBA00000085"/>
    </source>
</evidence>
<dbReference type="PROSITE" id="PS50885">
    <property type="entry name" value="HAMP"/>
    <property type="match status" value="1"/>
</dbReference>
<dbReference type="InterPro" id="IPR004358">
    <property type="entry name" value="Sig_transdc_His_kin-like_C"/>
</dbReference>
<proteinExistence type="predicted"/>
<evidence type="ECO:0000313" key="18">
    <source>
        <dbReference type="EMBL" id="PXX07196.1"/>
    </source>
</evidence>
<feature type="domain" description="HAMP" evidence="17">
    <location>
        <begin position="175"/>
        <end position="227"/>
    </location>
</feature>
<dbReference type="InterPro" id="IPR003661">
    <property type="entry name" value="HisK_dim/P_dom"/>
</dbReference>
<keyword evidence="5" id="KW-0997">Cell inner membrane</keyword>
<evidence type="ECO:0000256" key="13">
    <source>
        <dbReference type="ARBA" id="ARBA00023012"/>
    </source>
</evidence>
<dbReference type="InterPro" id="IPR003594">
    <property type="entry name" value="HATPase_dom"/>
</dbReference>
<dbReference type="Gene3D" id="3.30.565.10">
    <property type="entry name" value="Histidine kinase-like ATPase, C-terminal domain"/>
    <property type="match status" value="1"/>
</dbReference>
<dbReference type="PANTHER" id="PTHR44936">
    <property type="entry name" value="SENSOR PROTEIN CREC"/>
    <property type="match status" value="1"/>
</dbReference>
<keyword evidence="6" id="KW-0597">Phosphoprotein</keyword>
<dbReference type="InterPro" id="IPR036097">
    <property type="entry name" value="HisK_dim/P_sf"/>
</dbReference>
<evidence type="ECO:0000256" key="7">
    <source>
        <dbReference type="ARBA" id="ARBA00022679"/>
    </source>
</evidence>
<keyword evidence="8 15" id="KW-0812">Transmembrane</keyword>
<keyword evidence="12 15" id="KW-1133">Transmembrane helix</keyword>
<comment type="subcellular location">
    <subcellularLocation>
        <location evidence="2">Cell inner membrane</location>
        <topology evidence="2">Multi-pass membrane protein</topology>
    </subcellularLocation>
</comment>
<dbReference type="InterPro" id="IPR038421">
    <property type="entry name" value="RisS_PPD_sf"/>
</dbReference>
<dbReference type="EC" id="2.7.13.3" evidence="3"/>
<dbReference type="Gene3D" id="1.10.287.130">
    <property type="match status" value="1"/>
</dbReference>
<evidence type="ECO:0000256" key="10">
    <source>
        <dbReference type="ARBA" id="ARBA00022777"/>
    </source>
</evidence>
<comment type="caution">
    <text evidence="18">The sequence shown here is derived from an EMBL/GenBank/DDBJ whole genome shotgun (WGS) entry which is preliminary data.</text>
</comment>
<evidence type="ECO:0000256" key="4">
    <source>
        <dbReference type="ARBA" id="ARBA00022475"/>
    </source>
</evidence>
<evidence type="ECO:0000256" key="9">
    <source>
        <dbReference type="ARBA" id="ARBA00022741"/>
    </source>
</evidence>
<dbReference type="PANTHER" id="PTHR44936:SF5">
    <property type="entry name" value="SENSOR HISTIDINE KINASE ENVZ"/>
    <property type="match status" value="1"/>
</dbReference>
<dbReference type="Pfam" id="PF02518">
    <property type="entry name" value="HATPase_c"/>
    <property type="match status" value="1"/>
</dbReference>
<dbReference type="CDD" id="cd06225">
    <property type="entry name" value="HAMP"/>
    <property type="match status" value="1"/>
</dbReference>
<evidence type="ECO:0000256" key="14">
    <source>
        <dbReference type="ARBA" id="ARBA00023136"/>
    </source>
</evidence>
<evidence type="ECO:0000256" key="11">
    <source>
        <dbReference type="ARBA" id="ARBA00022840"/>
    </source>
</evidence>
<evidence type="ECO:0000256" key="3">
    <source>
        <dbReference type="ARBA" id="ARBA00012438"/>
    </source>
</evidence>
<dbReference type="InterPro" id="IPR005467">
    <property type="entry name" value="His_kinase_dom"/>
</dbReference>
<evidence type="ECO:0000259" key="17">
    <source>
        <dbReference type="PROSITE" id="PS50885"/>
    </source>
</evidence>
<dbReference type="SMART" id="SM00304">
    <property type="entry name" value="HAMP"/>
    <property type="match status" value="1"/>
</dbReference>
<organism evidence="18 19">
    <name type="scientific">Paraburkholderia tropica</name>
    <dbReference type="NCBI Taxonomy" id="92647"/>
    <lineage>
        <taxon>Bacteria</taxon>
        <taxon>Pseudomonadati</taxon>
        <taxon>Pseudomonadota</taxon>
        <taxon>Betaproteobacteria</taxon>
        <taxon>Burkholderiales</taxon>
        <taxon>Burkholderiaceae</taxon>
        <taxon>Paraburkholderia</taxon>
    </lineage>
</organism>
<keyword evidence="18" id="KW-0689">Ribosomal protein</keyword>
<protein>
    <recommendedName>
        <fullName evidence="3">histidine kinase</fullName>
        <ecNumber evidence="3">2.7.13.3</ecNumber>
    </recommendedName>
</protein>
<keyword evidence="11" id="KW-0067">ATP-binding</keyword>
<feature type="transmembrane region" description="Helical" evidence="15">
    <location>
        <begin position="14"/>
        <end position="36"/>
    </location>
</feature>
<dbReference type="PRINTS" id="PR00344">
    <property type="entry name" value="BCTRLSENSOR"/>
</dbReference>
<accession>A0ABX5ME32</accession>
<evidence type="ECO:0000256" key="2">
    <source>
        <dbReference type="ARBA" id="ARBA00004429"/>
    </source>
</evidence>
<evidence type="ECO:0000256" key="15">
    <source>
        <dbReference type="SAM" id="Phobius"/>
    </source>
</evidence>
<name>A0ABX5ME32_9BURK</name>
<keyword evidence="7" id="KW-0808">Transferase</keyword>
<keyword evidence="4" id="KW-1003">Cell membrane</keyword>
<gene>
    <name evidence="18" type="ORF">C7400_13165</name>
</gene>
<evidence type="ECO:0000313" key="19">
    <source>
        <dbReference type="Proteomes" id="UP000247515"/>
    </source>
</evidence>
<keyword evidence="18" id="KW-0687">Ribonucleoprotein</keyword>
<reference evidence="18 19" key="1">
    <citation type="submission" date="2018-05" db="EMBL/GenBank/DDBJ databases">
        <title>Genomic Encyclopedia of Type Strains, Phase IV (KMG-V): Genome sequencing to study the core and pangenomes of soil and plant-associated prokaryotes.</title>
        <authorList>
            <person name="Whitman W."/>
        </authorList>
    </citation>
    <scope>NUCLEOTIDE SEQUENCE [LARGE SCALE GENOMIC DNA]</scope>
    <source>
        <strain evidence="18 19">SIr-6563</strain>
    </source>
</reference>
<keyword evidence="14 15" id="KW-0472">Membrane</keyword>
<feature type="domain" description="Histidine kinase" evidence="16">
    <location>
        <begin position="235"/>
        <end position="432"/>
    </location>
</feature>
<dbReference type="Pfam" id="PF00672">
    <property type="entry name" value="HAMP"/>
    <property type="match status" value="1"/>
</dbReference>
<dbReference type="Gene3D" id="3.30.450.300">
    <property type="entry name" value="Sensor histidine kinase RisS, periplasmic domain"/>
    <property type="match status" value="1"/>
</dbReference>
<dbReference type="GO" id="GO:0005840">
    <property type="term" value="C:ribosome"/>
    <property type="evidence" value="ECO:0007669"/>
    <property type="project" value="UniProtKB-KW"/>
</dbReference>
<evidence type="ECO:0000259" key="16">
    <source>
        <dbReference type="PROSITE" id="PS50109"/>
    </source>
</evidence>
<dbReference type="GO" id="GO:0016301">
    <property type="term" value="F:kinase activity"/>
    <property type="evidence" value="ECO:0007669"/>
    <property type="project" value="UniProtKB-KW"/>
</dbReference>
<evidence type="ECO:0000256" key="12">
    <source>
        <dbReference type="ARBA" id="ARBA00022989"/>
    </source>
</evidence>
<sequence>MTGLLPRSLLGRNLLLLLLLVVASDISTFTIFFVFIETPRIDEAASLFASQTRQVERLLRALPPQVRYNELVAINGGEQAPPANADTDTDTDTHSFSAHRFLQTLTQHLPSGTLVSLEGGKDSRRIWIQLRIGEGLEWVMLPVPAEISHQLPWSLIAQLLTIAAFPALGAWLIQRYTVVRLQRLARAATTVTHGGWPEPVPVDGPVEFITVASTFNQMVASLAEMDATRTEMLAGISHDIRTPLTKLRMAISAPEAFEAPSASAEHFVAEIDVIVEQFIDFGRSWDSEPVAQGDLNALVDQLAADYVGLGYIFQVSLAPLPSIPFRPVGMQRVLMNLMHNAVIHGRIGLAVRTWTEPGYVVLSVEDEGPGVPEAQLPLLKQPFRRIASPGKAGGTGLGLAIAERIIRWHGGRLDLSLRTEGGLAATLRLPLK</sequence>
<dbReference type="InterPro" id="IPR036890">
    <property type="entry name" value="HATPase_C_sf"/>
</dbReference>
<evidence type="ECO:0000256" key="6">
    <source>
        <dbReference type="ARBA" id="ARBA00022553"/>
    </source>
</evidence>
<dbReference type="SUPFAM" id="SSF55874">
    <property type="entry name" value="ATPase domain of HSP90 chaperone/DNA topoisomerase II/histidine kinase"/>
    <property type="match status" value="1"/>
</dbReference>
<evidence type="ECO:0000256" key="8">
    <source>
        <dbReference type="ARBA" id="ARBA00022692"/>
    </source>
</evidence>
<dbReference type="SUPFAM" id="SSF47384">
    <property type="entry name" value="Homodimeric domain of signal transducing histidine kinase"/>
    <property type="match status" value="1"/>
</dbReference>
<keyword evidence="13" id="KW-0902">Two-component regulatory system</keyword>
<dbReference type="InterPro" id="IPR003660">
    <property type="entry name" value="HAMP_dom"/>
</dbReference>
<dbReference type="EMBL" id="QJJV01000031">
    <property type="protein sequence ID" value="PXX07196.1"/>
    <property type="molecule type" value="Genomic_DNA"/>
</dbReference>
<dbReference type="Proteomes" id="UP000247515">
    <property type="component" value="Unassembled WGS sequence"/>
</dbReference>
<dbReference type="SMART" id="SM00387">
    <property type="entry name" value="HATPase_c"/>
    <property type="match status" value="1"/>
</dbReference>
<dbReference type="PROSITE" id="PS50109">
    <property type="entry name" value="HIS_KIN"/>
    <property type="match status" value="1"/>
</dbReference>
<evidence type="ECO:0000256" key="5">
    <source>
        <dbReference type="ARBA" id="ARBA00022519"/>
    </source>
</evidence>
<keyword evidence="9" id="KW-0547">Nucleotide-binding</keyword>
<dbReference type="CDD" id="cd00082">
    <property type="entry name" value="HisKA"/>
    <property type="match status" value="1"/>
</dbReference>